<sequence length="417" mass="43442">MTVGPRERQRVRQFALALDGAAVDETTAVPLARLATSLQGVGTALTAAAPADDFKAALRNRILAVGAVTTPPPAVAAPAPWRRRLVAASAVLAVSTGSGAGLAVASGNALPGDRLYEVKLAIENMRLALAPNDIAKAERYLAIASTRLSEIKAMLAENPNAAADPALVQELRETMLAMAEAVNAGSALFFEVFERTGDASVLATLEQFLAERAEGLSAVRDLLPVELRMNSASLLVELEDLAAKVAYVTGRSTDLARPMTLVGDIRDRADRHADRTVLDSSAAAIAQALEAMRAAAQAAQQQAAPAAAEDETAAEQQEPATETFKRDVSKYIEVDVAGSDGSFDHVAVTSMPNTDRERQVTTGSLKGSPVREAGSSAADQLLWGLPVPSNEINASVPGSLSASFSPSGARYAHLAAE</sequence>
<gene>
    <name evidence="3" type="ORF">GCM10009547_26390</name>
</gene>
<dbReference type="RefSeq" id="WP_344605418.1">
    <property type="nucleotide sequence ID" value="NZ_BAAAHE010000020.1"/>
</dbReference>
<dbReference type="EMBL" id="BAAAHE010000020">
    <property type="protein sequence ID" value="GAA0622255.1"/>
    <property type="molecule type" value="Genomic_DNA"/>
</dbReference>
<feature type="region of interest" description="Disordered" evidence="1">
    <location>
        <begin position="342"/>
        <end position="373"/>
    </location>
</feature>
<name>A0ABN1GX19_9ACTN</name>
<dbReference type="Proteomes" id="UP001500957">
    <property type="component" value="Unassembled WGS sequence"/>
</dbReference>
<keyword evidence="4" id="KW-1185">Reference proteome</keyword>
<evidence type="ECO:0000313" key="4">
    <source>
        <dbReference type="Proteomes" id="UP001500957"/>
    </source>
</evidence>
<dbReference type="Pfam" id="PF18915">
    <property type="entry name" value="DUF5667"/>
    <property type="match status" value="1"/>
</dbReference>
<feature type="domain" description="DUF5667" evidence="2">
    <location>
        <begin position="109"/>
        <end position="224"/>
    </location>
</feature>
<protein>
    <recommendedName>
        <fullName evidence="2">DUF5667 domain-containing protein</fullName>
    </recommendedName>
</protein>
<feature type="compositionally biased region" description="Polar residues" evidence="1">
    <location>
        <begin position="394"/>
        <end position="406"/>
    </location>
</feature>
<feature type="region of interest" description="Disordered" evidence="1">
    <location>
        <begin position="300"/>
        <end position="326"/>
    </location>
</feature>
<evidence type="ECO:0000256" key="1">
    <source>
        <dbReference type="SAM" id="MobiDB-lite"/>
    </source>
</evidence>
<evidence type="ECO:0000259" key="2">
    <source>
        <dbReference type="Pfam" id="PF18915"/>
    </source>
</evidence>
<comment type="caution">
    <text evidence="3">The sequence shown here is derived from an EMBL/GenBank/DDBJ whole genome shotgun (WGS) entry which is preliminary data.</text>
</comment>
<evidence type="ECO:0000313" key="3">
    <source>
        <dbReference type="EMBL" id="GAA0622255.1"/>
    </source>
</evidence>
<reference evidence="3 4" key="1">
    <citation type="journal article" date="2019" name="Int. J. Syst. Evol. Microbiol.">
        <title>The Global Catalogue of Microorganisms (GCM) 10K type strain sequencing project: providing services to taxonomists for standard genome sequencing and annotation.</title>
        <authorList>
            <consortium name="The Broad Institute Genomics Platform"/>
            <consortium name="The Broad Institute Genome Sequencing Center for Infectious Disease"/>
            <person name="Wu L."/>
            <person name="Ma J."/>
        </authorList>
    </citation>
    <scope>NUCLEOTIDE SEQUENCE [LARGE SCALE GENOMIC DNA]</scope>
    <source>
        <strain evidence="3 4">JCM 10671</strain>
    </source>
</reference>
<accession>A0ABN1GX19</accession>
<proteinExistence type="predicted"/>
<organism evidence="3 4">
    <name type="scientific">Sporichthya brevicatena</name>
    <dbReference type="NCBI Taxonomy" id="171442"/>
    <lineage>
        <taxon>Bacteria</taxon>
        <taxon>Bacillati</taxon>
        <taxon>Actinomycetota</taxon>
        <taxon>Actinomycetes</taxon>
        <taxon>Sporichthyales</taxon>
        <taxon>Sporichthyaceae</taxon>
        <taxon>Sporichthya</taxon>
    </lineage>
</organism>
<dbReference type="InterPro" id="IPR043725">
    <property type="entry name" value="DUF5667"/>
</dbReference>
<feature type="region of interest" description="Disordered" evidence="1">
    <location>
        <begin position="394"/>
        <end position="417"/>
    </location>
</feature>